<evidence type="ECO:0000313" key="5">
    <source>
        <dbReference type="Proteomes" id="UP001347796"/>
    </source>
</evidence>
<dbReference type="GO" id="GO:0008028">
    <property type="term" value="F:monocarboxylic acid transmembrane transporter activity"/>
    <property type="evidence" value="ECO:0007669"/>
    <property type="project" value="TreeGrafter"/>
</dbReference>
<dbReference type="PROSITE" id="PS50850">
    <property type="entry name" value="MFS"/>
    <property type="match status" value="1"/>
</dbReference>
<keyword evidence="2" id="KW-0472">Membrane</keyword>
<feature type="transmembrane region" description="Helical" evidence="2">
    <location>
        <begin position="503"/>
        <end position="523"/>
    </location>
</feature>
<dbReference type="Pfam" id="PF07690">
    <property type="entry name" value="MFS_1"/>
    <property type="match status" value="1"/>
</dbReference>
<feature type="transmembrane region" description="Helical" evidence="2">
    <location>
        <begin position="535"/>
        <end position="551"/>
    </location>
</feature>
<dbReference type="InterPro" id="IPR020846">
    <property type="entry name" value="MFS_dom"/>
</dbReference>
<dbReference type="PANTHER" id="PTHR11360:SF260">
    <property type="entry name" value="MFS DOMAIN-CONTAINING PROTEIN"/>
    <property type="match status" value="1"/>
</dbReference>
<dbReference type="PANTHER" id="PTHR11360">
    <property type="entry name" value="MONOCARBOXYLATE TRANSPORTER"/>
    <property type="match status" value="1"/>
</dbReference>
<gene>
    <name evidence="4" type="ORF">SNE40_001433</name>
</gene>
<organism evidence="4 5">
    <name type="scientific">Patella caerulea</name>
    <name type="common">Rayed Mediterranean limpet</name>
    <dbReference type="NCBI Taxonomy" id="87958"/>
    <lineage>
        <taxon>Eukaryota</taxon>
        <taxon>Metazoa</taxon>
        <taxon>Spiralia</taxon>
        <taxon>Lophotrochozoa</taxon>
        <taxon>Mollusca</taxon>
        <taxon>Gastropoda</taxon>
        <taxon>Patellogastropoda</taxon>
        <taxon>Patelloidea</taxon>
        <taxon>Patellidae</taxon>
        <taxon>Patella</taxon>
    </lineage>
</organism>
<dbReference type="EMBL" id="JAZGQO010000001">
    <property type="protein sequence ID" value="KAK6196151.1"/>
    <property type="molecule type" value="Genomic_DNA"/>
</dbReference>
<dbReference type="InterPro" id="IPR036259">
    <property type="entry name" value="MFS_trans_sf"/>
</dbReference>
<feature type="transmembrane region" description="Helical" evidence="2">
    <location>
        <begin position="476"/>
        <end position="497"/>
    </location>
</feature>
<evidence type="ECO:0000313" key="4">
    <source>
        <dbReference type="EMBL" id="KAK6196151.1"/>
    </source>
</evidence>
<feature type="transmembrane region" description="Helical" evidence="2">
    <location>
        <begin position="343"/>
        <end position="363"/>
    </location>
</feature>
<feature type="transmembrane region" description="Helical" evidence="2">
    <location>
        <begin position="280"/>
        <end position="307"/>
    </location>
</feature>
<dbReference type="GO" id="GO:0016020">
    <property type="term" value="C:membrane"/>
    <property type="evidence" value="ECO:0007669"/>
    <property type="project" value="UniProtKB-SubCell"/>
</dbReference>
<feature type="transmembrane region" description="Helical" evidence="2">
    <location>
        <begin position="450"/>
        <end position="469"/>
    </location>
</feature>
<evidence type="ECO:0000256" key="1">
    <source>
        <dbReference type="ARBA" id="ARBA00004141"/>
    </source>
</evidence>
<comment type="caution">
    <text evidence="4">The sequence shown here is derived from an EMBL/GenBank/DDBJ whole genome shotgun (WGS) entry which is preliminary data.</text>
</comment>
<dbReference type="SUPFAM" id="SSF103473">
    <property type="entry name" value="MFS general substrate transporter"/>
    <property type="match status" value="1"/>
</dbReference>
<keyword evidence="2" id="KW-1133">Transmembrane helix</keyword>
<feature type="transmembrane region" description="Helical" evidence="2">
    <location>
        <begin position="255"/>
        <end position="274"/>
    </location>
</feature>
<feature type="domain" description="Major facilitator superfamily (MFS) profile" evidence="3">
    <location>
        <begin position="189"/>
        <end position="588"/>
    </location>
</feature>
<comment type="subcellular location">
    <subcellularLocation>
        <location evidence="1">Membrane</location>
        <topology evidence="1">Multi-pass membrane protein</topology>
    </subcellularLocation>
</comment>
<reference evidence="4 5" key="1">
    <citation type="submission" date="2024-01" db="EMBL/GenBank/DDBJ databases">
        <title>The genome of the rayed Mediterranean limpet Patella caerulea (Linnaeus, 1758).</title>
        <authorList>
            <person name="Anh-Thu Weber A."/>
            <person name="Halstead-Nussloch G."/>
        </authorList>
    </citation>
    <scope>NUCLEOTIDE SEQUENCE [LARGE SCALE GENOMIC DNA]</scope>
    <source>
        <strain evidence="4">AATW-2023a</strain>
        <tissue evidence="4">Whole specimen</tissue>
    </source>
</reference>
<keyword evidence="2" id="KW-0812">Transmembrane</keyword>
<name>A0AAN8Q2Y4_PATCE</name>
<dbReference type="InterPro" id="IPR011701">
    <property type="entry name" value="MFS"/>
</dbReference>
<dbReference type="CDD" id="cd17352">
    <property type="entry name" value="MFS_MCT_SLC16"/>
    <property type="match status" value="1"/>
</dbReference>
<feature type="transmembrane region" description="Helical" evidence="2">
    <location>
        <begin position="185"/>
        <end position="203"/>
    </location>
</feature>
<dbReference type="Gene3D" id="1.20.1250.20">
    <property type="entry name" value="MFS general substrate transporter like domains"/>
    <property type="match status" value="1"/>
</dbReference>
<evidence type="ECO:0000256" key="2">
    <source>
        <dbReference type="SAM" id="Phobius"/>
    </source>
</evidence>
<accession>A0AAN8Q2Y4</accession>
<feature type="transmembrane region" description="Helical" evidence="2">
    <location>
        <begin position="563"/>
        <end position="583"/>
    </location>
</feature>
<dbReference type="AlphaFoldDB" id="A0AAN8Q2Y4"/>
<proteinExistence type="predicted"/>
<keyword evidence="5" id="KW-1185">Reference proteome</keyword>
<evidence type="ECO:0000259" key="3">
    <source>
        <dbReference type="PROSITE" id="PS50850"/>
    </source>
</evidence>
<dbReference type="InterPro" id="IPR050327">
    <property type="entry name" value="Proton-linked_MCT"/>
</dbReference>
<dbReference type="Proteomes" id="UP001347796">
    <property type="component" value="Unassembled WGS sequence"/>
</dbReference>
<feature type="transmembrane region" description="Helical" evidence="2">
    <location>
        <begin position="223"/>
        <end position="248"/>
    </location>
</feature>
<feature type="transmembrane region" description="Helical" evidence="2">
    <location>
        <begin position="414"/>
        <end position="435"/>
    </location>
</feature>
<sequence length="603" mass="65959">MKNTDTDIVMVENLKCENGRIDSYNNTRCEICCIASCEIRNSKLLKDGHDNPESENQSDQEGVICYGDRTDPSQQEICSYSEESISSHRKIHNLLINYKKDTFQKTVRNKRFKASTNTTSDQHDNLAYVADTTVDSRESTVRNEGKDAHGLIRTETVVGVGNDFLRNACHDVVIDTDESNDIEPWAWVILVAAFMNILLNGSLPYSVGVIHIAVVDRYPDEDIITISWLGSLFSSMFMLSAFIGSIVINVFNVRTCVMLSGLISLVGFVISSMVTDFRLLFLTFGLIAGCGQAMAYTGSMVVVGFYFKHKTGMAAGIITCGSSISLFVFPVVTQFLIDKYTLQGTFLILGAIGFHAAVCGALMRPTKYENGPTRYCRHYKRPAIKSNVGQEEGKEAALNTKTMANLSLLRCPPFVILLISSLTAGAALSTIYLFLPEYINTSNSSSQDTIMLLFIGIGSTFSRLFLGLLTVAADAAVLYGTTFGILGVITLFLNQMTSLLSQIIYAALFGLYTGGCFTLQHVIMVDIAGLNKLSTAYGINALAVGSGYLAGPPVIRFLVDDQYYIFVCSAGLFIVSCFMGLAIRLVGYSKQDVTDEAQCTTQP</sequence>
<feature type="transmembrane region" description="Helical" evidence="2">
    <location>
        <begin position="314"/>
        <end position="337"/>
    </location>
</feature>
<protein>
    <recommendedName>
        <fullName evidence="3">Major facilitator superfamily (MFS) profile domain-containing protein</fullName>
    </recommendedName>
</protein>